<keyword evidence="4" id="KW-1185">Reference proteome</keyword>
<feature type="compositionally biased region" description="Polar residues" evidence="1">
    <location>
        <begin position="186"/>
        <end position="198"/>
    </location>
</feature>
<sequence>MCESTNELLLLEFPEQFETERLIIRAPQWGDGAAVNEAIRESINELRQWMPWALTTPTVEETEANIRRARLQFLERTDMRLHLYDKDSGELIGCSGLHRINWKIRSFEIGYWLRTSQTGRGWMTEAVHGITRFAARQLQANRIEIRCDSRNERSRRVAERCGFTLEGILRREDAAVHSPAEEVPSDRQTSGVSDSVPHQAQAACPQLRDTMVFSKIRGIEFS</sequence>
<comment type="caution">
    <text evidence="3">The sequence shown here is derived from an EMBL/GenBank/DDBJ whole genome shotgun (WGS) entry which is preliminary data.</text>
</comment>
<dbReference type="Gene3D" id="3.40.630.30">
    <property type="match status" value="1"/>
</dbReference>
<dbReference type="InterPro" id="IPR000182">
    <property type="entry name" value="GNAT_dom"/>
</dbReference>
<dbReference type="GO" id="GO:0016746">
    <property type="term" value="F:acyltransferase activity"/>
    <property type="evidence" value="ECO:0007669"/>
    <property type="project" value="UniProtKB-KW"/>
</dbReference>
<dbReference type="SUPFAM" id="SSF55729">
    <property type="entry name" value="Acyl-CoA N-acyltransferases (Nat)"/>
    <property type="match status" value="1"/>
</dbReference>
<reference evidence="4" key="1">
    <citation type="journal article" date="2019" name="Int. J. Syst. Evol. Microbiol.">
        <title>The Global Catalogue of Microorganisms (GCM) 10K type strain sequencing project: providing services to taxonomists for standard genome sequencing and annotation.</title>
        <authorList>
            <consortium name="The Broad Institute Genomics Platform"/>
            <consortium name="The Broad Institute Genome Sequencing Center for Infectious Disease"/>
            <person name="Wu L."/>
            <person name="Ma J."/>
        </authorList>
    </citation>
    <scope>NUCLEOTIDE SEQUENCE [LARGE SCALE GENOMIC DNA]</scope>
    <source>
        <strain evidence="4">CCUG 57263</strain>
    </source>
</reference>
<dbReference type="EMBL" id="JBHTIU010000039">
    <property type="protein sequence ID" value="MFD0869962.1"/>
    <property type="molecule type" value="Genomic_DNA"/>
</dbReference>
<dbReference type="PROSITE" id="PS51186">
    <property type="entry name" value="GNAT"/>
    <property type="match status" value="1"/>
</dbReference>
<evidence type="ECO:0000313" key="4">
    <source>
        <dbReference type="Proteomes" id="UP001597120"/>
    </source>
</evidence>
<dbReference type="InterPro" id="IPR016181">
    <property type="entry name" value="Acyl_CoA_acyltransferase"/>
</dbReference>
<proteinExistence type="predicted"/>
<evidence type="ECO:0000259" key="2">
    <source>
        <dbReference type="PROSITE" id="PS51186"/>
    </source>
</evidence>
<dbReference type="Proteomes" id="UP001597120">
    <property type="component" value="Unassembled WGS sequence"/>
</dbReference>
<name>A0ABW3D8Z8_9BACL</name>
<feature type="region of interest" description="Disordered" evidence="1">
    <location>
        <begin position="176"/>
        <end position="201"/>
    </location>
</feature>
<organism evidence="3 4">
    <name type="scientific">Paenibacillus residui</name>
    <dbReference type="NCBI Taxonomy" id="629724"/>
    <lineage>
        <taxon>Bacteria</taxon>
        <taxon>Bacillati</taxon>
        <taxon>Bacillota</taxon>
        <taxon>Bacilli</taxon>
        <taxon>Bacillales</taxon>
        <taxon>Paenibacillaceae</taxon>
        <taxon>Paenibacillus</taxon>
    </lineage>
</organism>
<dbReference type="PANTHER" id="PTHR43441">
    <property type="entry name" value="RIBOSOMAL-PROTEIN-SERINE ACETYLTRANSFERASE"/>
    <property type="match status" value="1"/>
</dbReference>
<evidence type="ECO:0000256" key="1">
    <source>
        <dbReference type="SAM" id="MobiDB-lite"/>
    </source>
</evidence>
<protein>
    <submittedName>
        <fullName evidence="3">GNAT family N-acetyltransferase</fullName>
        <ecNumber evidence="3">2.3.-.-</ecNumber>
    </submittedName>
</protein>
<keyword evidence="3" id="KW-0808">Transferase</keyword>
<keyword evidence="3" id="KW-0012">Acyltransferase</keyword>
<dbReference type="InterPro" id="IPR051908">
    <property type="entry name" value="Ribosomal_N-acetyltransferase"/>
</dbReference>
<dbReference type="EC" id="2.3.-.-" evidence="3"/>
<gene>
    <name evidence="3" type="ORF">ACFQ03_12445</name>
</gene>
<dbReference type="PANTHER" id="PTHR43441:SF3">
    <property type="entry name" value="ACETYLTRANSFERASE"/>
    <property type="match status" value="1"/>
</dbReference>
<feature type="domain" description="N-acetyltransferase" evidence="2">
    <location>
        <begin position="33"/>
        <end position="182"/>
    </location>
</feature>
<dbReference type="RefSeq" id="WP_379288438.1">
    <property type="nucleotide sequence ID" value="NZ_JBHTIU010000039.1"/>
</dbReference>
<dbReference type="Pfam" id="PF13302">
    <property type="entry name" value="Acetyltransf_3"/>
    <property type="match status" value="1"/>
</dbReference>
<evidence type="ECO:0000313" key="3">
    <source>
        <dbReference type="EMBL" id="MFD0869962.1"/>
    </source>
</evidence>
<accession>A0ABW3D8Z8</accession>